<keyword evidence="2" id="KW-1185">Reference proteome</keyword>
<dbReference type="EMBL" id="JARBHB010000012">
    <property type="protein sequence ID" value="KAJ8871495.1"/>
    <property type="molecule type" value="Genomic_DNA"/>
</dbReference>
<dbReference type="Proteomes" id="UP001159363">
    <property type="component" value="Chromosome 11"/>
</dbReference>
<reference evidence="1 2" key="1">
    <citation type="submission" date="2023-02" db="EMBL/GenBank/DDBJ databases">
        <title>LHISI_Scaffold_Assembly.</title>
        <authorList>
            <person name="Stuart O.P."/>
            <person name="Cleave R."/>
            <person name="Magrath M.J.L."/>
            <person name="Mikheyev A.S."/>
        </authorList>
    </citation>
    <scope>NUCLEOTIDE SEQUENCE [LARGE SCALE GENOMIC DNA]</scope>
    <source>
        <strain evidence="1">Daus_M_001</strain>
        <tissue evidence="1">Leg muscle</tissue>
    </source>
</reference>
<comment type="caution">
    <text evidence="1">The sequence shown here is derived from an EMBL/GenBank/DDBJ whole genome shotgun (WGS) entry which is preliminary data.</text>
</comment>
<proteinExistence type="predicted"/>
<evidence type="ECO:0000313" key="2">
    <source>
        <dbReference type="Proteomes" id="UP001159363"/>
    </source>
</evidence>
<gene>
    <name evidence="1" type="ORF">PR048_027817</name>
</gene>
<organism evidence="1 2">
    <name type="scientific">Dryococelus australis</name>
    <dbReference type="NCBI Taxonomy" id="614101"/>
    <lineage>
        <taxon>Eukaryota</taxon>
        <taxon>Metazoa</taxon>
        <taxon>Ecdysozoa</taxon>
        <taxon>Arthropoda</taxon>
        <taxon>Hexapoda</taxon>
        <taxon>Insecta</taxon>
        <taxon>Pterygota</taxon>
        <taxon>Neoptera</taxon>
        <taxon>Polyneoptera</taxon>
        <taxon>Phasmatodea</taxon>
        <taxon>Verophasmatodea</taxon>
        <taxon>Anareolatae</taxon>
        <taxon>Phasmatidae</taxon>
        <taxon>Eurycanthinae</taxon>
        <taxon>Dryococelus</taxon>
    </lineage>
</organism>
<evidence type="ECO:0000313" key="1">
    <source>
        <dbReference type="EMBL" id="KAJ8871495.1"/>
    </source>
</evidence>
<name>A0ABQ9GHJ8_9NEOP</name>
<sequence>MKDRRTPYEVSLEFVRLHRVIAKGPAYAAGPYRPTRGATHHISTSDQQLGKITQWVCPVVASHSTRNSLRLHVSGGDCAIYCNITMASQEVEVGSSTFESVLRNTQDDLSPTPLQMSFCVFHDQLREKILHLHEIRFITPDQVTVMEWTGYSPPTGANRVRFPAGLATGFPHVGTVPEDAAGWRVFSGVSRFPSPFILAPLHTHLNHPHRLSRRDMTWWFSWRGRTQFSDWLHEALGTGPTSDWFLHVAYCKRFPISAEFQVDEHYGEGELRALNINASIEELNASEIFSTFSEVVPRLDTSLMYETPIELEEELIVPSLQHMSGDLGECRIDALMWPYRPELNALNQKNKYTHFSFNVQNLNYLSPLKMLPFYSTLISSESRKILDVLPQPGHSGISHVGIVPDNAVGRRVFSGSTVSPCPFIPARLHTYLNNPHRLGYITFERVPIAAVSRSNSTVFISRFERLLFAAALLVAASKDPLLHLECNGLPTLGATVEVQGPVFQQRARVSNRQRRRIIVIPKRCCYLLAGGDNTAGFSRRNFQAVWYWFLVHLIPASNDLAANETSSSAKVYPTQVGKLKTSSLATKIFRLCVRASVACVADFLCFKR</sequence>
<accession>A0ABQ9GHJ8</accession>
<protein>
    <submittedName>
        <fullName evidence="1">Uncharacterized protein</fullName>
    </submittedName>
</protein>